<evidence type="ECO:0000259" key="4">
    <source>
        <dbReference type="Pfam" id="PF00892"/>
    </source>
</evidence>
<feature type="transmembrane region" description="Helical" evidence="3">
    <location>
        <begin position="29"/>
        <end position="50"/>
    </location>
</feature>
<evidence type="ECO:0000256" key="3">
    <source>
        <dbReference type="SAM" id="Phobius"/>
    </source>
</evidence>
<evidence type="ECO:0000256" key="1">
    <source>
        <dbReference type="ARBA" id="ARBA00004127"/>
    </source>
</evidence>
<reference evidence="5 6" key="1">
    <citation type="submission" date="2019-03" db="EMBL/GenBank/DDBJ databases">
        <title>Genomic Encyclopedia of Type Strains, Phase IV (KMG-IV): sequencing the most valuable type-strain genomes for metagenomic binning, comparative biology and taxonomic classification.</title>
        <authorList>
            <person name="Goeker M."/>
        </authorList>
    </citation>
    <scope>NUCLEOTIDE SEQUENCE [LARGE SCALE GENOMIC DNA]</scope>
    <source>
        <strain evidence="5 6">DSM 19377</strain>
    </source>
</reference>
<evidence type="ECO:0000313" key="5">
    <source>
        <dbReference type="EMBL" id="TCP18623.1"/>
    </source>
</evidence>
<name>A0A4R2NBW1_9BACL</name>
<keyword evidence="3" id="KW-0472">Membrane</keyword>
<dbReference type="RefSeq" id="WP_243647208.1">
    <property type="nucleotide sequence ID" value="NZ_SLXK01000070.1"/>
</dbReference>
<evidence type="ECO:0000256" key="2">
    <source>
        <dbReference type="ARBA" id="ARBA00007362"/>
    </source>
</evidence>
<dbReference type="Proteomes" id="UP000295416">
    <property type="component" value="Unassembled WGS sequence"/>
</dbReference>
<dbReference type="SUPFAM" id="SSF103481">
    <property type="entry name" value="Multidrug resistance efflux transporter EmrE"/>
    <property type="match status" value="2"/>
</dbReference>
<feature type="domain" description="EamA" evidence="4">
    <location>
        <begin position="145"/>
        <end position="279"/>
    </location>
</feature>
<dbReference type="InterPro" id="IPR052756">
    <property type="entry name" value="Alkyne_AA_exporter"/>
</dbReference>
<feature type="transmembrane region" description="Helical" evidence="3">
    <location>
        <begin position="236"/>
        <end position="256"/>
    </location>
</feature>
<comment type="subcellular location">
    <subcellularLocation>
        <location evidence="1">Endomembrane system</location>
        <topology evidence="1">Multi-pass membrane protein</topology>
    </subcellularLocation>
</comment>
<keyword evidence="3" id="KW-1133">Transmembrane helix</keyword>
<keyword evidence="6" id="KW-1185">Reference proteome</keyword>
<feature type="transmembrane region" description="Helical" evidence="3">
    <location>
        <begin position="89"/>
        <end position="111"/>
    </location>
</feature>
<dbReference type="Pfam" id="PF00892">
    <property type="entry name" value="EamA"/>
    <property type="match status" value="2"/>
</dbReference>
<keyword evidence="3" id="KW-0812">Transmembrane</keyword>
<dbReference type="PANTHER" id="PTHR12715:SF4">
    <property type="entry name" value="EAMA DOMAIN-CONTAINING PROTEIN"/>
    <property type="match status" value="1"/>
</dbReference>
<dbReference type="EMBL" id="SLXK01000070">
    <property type="protein sequence ID" value="TCP18623.1"/>
    <property type="molecule type" value="Genomic_DNA"/>
</dbReference>
<dbReference type="PANTHER" id="PTHR12715">
    <property type="entry name" value="TRANSPORTER, DRUG/METABOLITE EXPORTER FAMILY"/>
    <property type="match status" value="1"/>
</dbReference>
<feature type="transmembrane region" description="Helical" evidence="3">
    <location>
        <begin position="62"/>
        <end position="83"/>
    </location>
</feature>
<dbReference type="GO" id="GO:0016020">
    <property type="term" value="C:membrane"/>
    <property type="evidence" value="ECO:0007669"/>
    <property type="project" value="InterPro"/>
</dbReference>
<feature type="transmembrane region" description="Helical" evidence="3">
    <location>
        <begin position="262"/>
        <end position="282"/>
    </location>
</feature>
<dbReference type="AlphaFoldDB" id="A0A4R2NBW1"/>
<comment type="caution">
    <text evidence="5">The sequence shown here is derived from an EMBL/GenBank/DDBJ whole genome shotgun (WGS) entry which is preliminary data.</text>
</comment>
<feature type="transmembrane region" description="Helical" evidence="3">
    <location>
        <begin position="208"/>
        <end position="229"/>
    </location>
</feature>
<accession>A0A4R2NBW1</accession>
<evidence type="ECO:0000313" key="6">
    <source>
        <dbReference type="Proteomes" id="UP000295416"/>
    </source>
</evidence>
<feature type="transmembrane region" description="Helical" evidence="3">
    <location>
        <begin position="118"/>
        <end position="135"/>
    </location>
</feature>
<feature type="transmembrane region" description="Helical" evidence="3">
    <location>
        <begin position="176"/>
        <end position="196"/>
    </location>
</feature>
<dbReference type="InterPro" id="IPR000620">
    <property type="entry name" value="EamA_dom"/>
</dbReference>
<comment type="similarity">
    <text evidence="2">Belongs to the EamA transporter family.</text>
</comment>
<dbReference type="InterPro" id="IPR037185">
    <property type="entry name" value="EmrE-like"/>
</dbReference>
<proteinExistence type="inferred from homology"/>
<sequence>MKTFLAVAVTLILWSSAFAGIKEGLAGYSPGHLVLMRFLVASAVFLLYACTGKIRLPRKEDLPKIIGLSLAGITIYHSCLTFGEMAVPAGTAGLLIASVPAFTAVFCYLLFKERMTKLGWSGIIIGFVGVAVISFGTHQTFAFATGAILILIAAISTTLFFILQKPLFSRYSAVELTAYFTWFGTVPMLMFSHGIFEAVAAAPAASTWSAVYLGVLPSAFAYITWAIALKNAPASLVASGLYINPLLAIFIAWIWLGEVPHSIAFFGGVFIIAGVILVNFFGQRKTKIKRKHAAG</sequence>
<gene>
    <name evidence="5" type="ORF">EV207_1702</name>
</gene>
<feature type="transmembrane region" description="Helical" evidence="3">
    <location>
        <begin position="141"/>
        <end position="164"/>
    </location>
</feature>
<feature type="domain" description="EamA" evidence="4">
    <location>
        <begin position="4"/>
        <end position="134"/>
    </location>
</feature>
<protein>
    <submittedName>
        <fullName evidence="5">EamA-like transporter family protein</fullName>
    </submittedName>
</protein>
<organism evidence="5 6">
    <name type="scientific">Scopulibacillus darangshiensis</name>
    <dbReference type="NCBI Taxonomy" id="442528"/>
    <lineage>
        <taxon>Bacteria</taxon>
        <taxon>Bacillati</taxon>
        <taxon>Bacillota</taxon>
        <taxon>Bacilli</taxon>
        <taxon>Bacillales</taxon>
        <taxon>Sporolactobacillaceae</taxon>
        <taxon>Scopulibacillus</taxon>
    </lineage>
</organism>